<evidence type="ECO:0000256" key="3">
    <source>
        <dbReference type="ARBA" id="ARBA00023242"/>
    </source>
</evidence>
<dbReference type="PANTHER" id="PTHR19303:SF73">
    <property type="entry name" value="PROTEIN PDC2"/>
    <property type="match status" value="1"/>
</dbReference>
<evidence type="ECO:0000256" key="2">
    <source>
        <dbReference type="ARBA" id="ARBA00023125"/>
    </source>
</evidence>
<dbReference type="AlphaFoldDB" id="A0A9D4PC46"/>
<evidence type="ECO:0000259" key="7">
    <source>
        <dbReference type="PROSITE" id="PS51253"/>
    </source>
</evidence>
<proteinExistence type="predicted"/>
<dbReference type="GO" id="GO:0003677">
    <property type="term" value="F:DNA binding"/>
    <property type="evidence" value="ECO:0007669"/>
    <property type="project" value="UniProtKB-UniRule"/>
</dbReference>
<evidence type="ECO:0000313" key="8">
    <source>
        <dbReference type="EMBL" id="KAH7935005.1"/>
    </source>
</evidence>
<evidence type="ECO:0008006" key="10">
    <source>
        <dbReference type="Google" id="ProtNLM"/>
    </source>
</evidence>
<evidence type="ECO:0000259" key="6">
    <source>
        <dbReference type="PROSITE" id="PS50960"/>
    </source>
</evidence>
<feature type="region of interest" description="Disordered" evidence="5">
    <location>
        <begin position="172"/>
        <end position="193"/>
    </location>
</feature>
<dbReference type="Proteomes" id="UP000821837">
    <property type="component" value="Unassembled WGS sequence"/>
</dbReference>
<reference evidence="8" key="1">
    <citation type="journal article" date="2020" name="Cell">
        <title>Large-Scale Comparative Analyses of Tick Genomes Elucidate Their Genetic Diversity and Vector Capacities.</title>
        <authorList>
            <consortium name="Tick Genome and Microbiome Consortium (TIGMIC)"/>
            <person name="Jia N."/>
            <person name="Wang J."/>
            <person name="Shi W."/>
            <person name="Du L."/>
            <person name="Sun Y."/>
            <person name="Zhan W."/>
            <person name="Jiang J.F."/>
            <person name="Wang Q."/>
            <person name="Zhang B."/>
            <person name="Ji P."/>
            <person name="Bell-Sakyi L."/>
            <person name="Cui X.M."/>
            <person name="Yuan T.T."/>
            <person name="Jiang B.G."/>
            <person name="Yang W.F."/>
            <person name="Lam T.T."/>
            <person name="Chang Q.C."/>
            <person name="Ding S.J."/>
            <person name="Wang X.J."/>
            <person name="Zhu J.G."/>
            <person name="Ruan X.D."/>
            <person name="Zhao L."/>
            <person name="Wei J.T."/>
            <person name="Ye R.Z."/>
            <person name="Que T.C."/>
            <person name="Du C.H."/>
            <person name="Zhou Y.H."/>
            <person name="Cheng J.X."/>
            <person name="Dai P.F."/>
            <person name="Guo W.B."/>
            <person name="Han X.H."/>
            <person name="Huang E.J."/>
            <person name="Li L.F."/>
            <person name="Wei W."/>
            <person name="Gao Y.C."/>
            <person name="Liu J.Z."/>
            <person name="Shao H.Z."/>
            <person name="Wang X."/>
            <person name="Wang C.C."/>
            <person name="Yang T.C."/>
            <person name="Huo Q.B."/>
            <person name="Li W."/>
            <person name="Chen H.Y."/>
            <person name="Chen S.E."/>
            <person name="Zhou L.G."/>
            <person name="Ni X.B."/>
            <person name="Tian J.H."/>
            <person name="Sheng Y."/>
            <person name="Liu T."/>
            <person name="Pan Y.S."/>
            <person name="Xia L.Y."/>
            <person name="Li J."/>
            <person name="Zhao F."/>
            <person name="Cao W.C."/>
        </authorList>
    </citation>
    <scope>NUCLEOTIDE SEQUENCE</scope>
    <source>
        <strain evidence="8">Rsan-2018</strain>
    </source>
</reference>
<dbReference type="InterPro" id="IPR007889">
    <property type="entry name" value="HTH_Psq"/>
</dbReference>
<dbReference type="PANTHER" id="PTHR19303">
    <property type="entry name" value="TRANSPOSON"/>
    <property type="match status" value="1"/>
</dbReference>
<keyword evidence="3 4" id="KW-0539">Nucleus</keyword>
<dbReference type="InterPro" id="IPR009057">
    <property type="entry name" value="Homeodomain-like_sf"/>
</dbReference>
<comment type="subcellular location">
    <subcellularLocation>
        <location evidence="1 4">Nucleus</location>
    </subcellularLocation>
</comment>
<evidence type="ECO:0000256" key="5">
    <source>
        <dbReference type="SAM" id="MobiDB-lite"/>
    </source>
</evidence>
<dbReference type="Pfam" id="PF03221">
    <property type="entry name" value="HTH_Tnp_Tc5"/>
    <property type="match status" value="1"/>
</dbReference>
<evidence type="ECO:0000256" key="4">
    <source>
        <dbReference type="PROSITE-ProRule" id="PRU00320"/>
    </source>
</evidence>
<dbReference type="VEuPathDB" id="VectorBase:RSAN_032490"/>
<gene>
    <name evidence="8" type="ORF">HPB52_002650</name>
</gene>
<keyword evidence="9" id="KW-1185">Reference proteome</keyword>
<dbReference type="EMBL" id="JABSTV010001255">
    <property type="protein sequence ID" value="KAH7935005.1"/>
    <property type="molecule type" value="Genomic_DNA"/>
</dbReference>
<sequence>MSSSLLATKKRKQFSLSEKVDILRQLEEGKKQAVVAKELGVARSTIATILKDKDKIMKCQDQSQLAPSRKRLRLGDFQPIDSAVLTWFKDVRAQNVPVSGPLIQEKARQFAAILNVTDFEASSGWLHRFRQRNAITWQTVSGEEKAADEAAASTVTSTTVQNCWRKAGLMHTSEQPEDAAQPRNDDQAEEGNPGELWSEVTDLLAMDLVSFDDYVLCDEGTTTSAELTTEDILQTIQDEGSDGGVDDAADNEGATSDERQVTVLAVDEAHVSLHLSIEEASATEQPLVLLCVRPHSRARPLQVAKHCPQAGL</sequence>
<keyword evidence="2 4" id="KW-0238">DNA-binding</keyword>
<dbReference type="Gene3D" id="1.10.10.60">
    <property type="entry name" value="Homeodomain-like"/>
    <property type="match status" value="2"/>
</dbReference>
<dbReference type="PROSITE" id="PS50960">
    <property type="entry name" value="HTH_PSQ"/>
    <property type="match status" value="1"/>
</dbReference>
<organism evidence="8 9">
    <name type="scientific">Rhipicephalus sanguineus</name>
    <name type="common">Brown dog tick</name>
    <name type="synonym">Ixodes sanguineus</name>
    <dbReference type="NCBI Taxonomy" id="34632"/>
    <lineage>
        <taxon>Eukaryota</taxon>
        <taxon>Metazoa</taxon>
        <taxon>Ecdysozoa</taxon>
        <taxon>Arthropoda</taxon>
        <taxon>Chelicerata</taxon>
        <taxon>Arachnida</taxon>
        <taxon>Acari</taxon>
        <taxon>Parasitiformes</taxon>
        <taxon>Ixodida</taxon>
        <taxon>Ixodoidea</taxon>
        <taxon>Ixodidae</taxon>
        <taxon>Rhipicephalinae</taxon>
        <taxon>Rhipicephalus</taxon>
        <taxon>Rhipicephalus</taxon>
    </lineage>
</organism>
<name>A0A9D4PC46_RHISA</name>
<dbReference type="PROSITE" id="PS51253">
    <property type="entry name" value="HTH_CENPB"/>
    <property type="match status" value="1"/>
</dbReference>
<reference evidence="8" key="2">
    <citation type="submission" date="2021-09" db="EMBL/GenBank/DDBJ databases">
        <authorList>
            <person name="Jia N."/>
            <person name="Wang J."/>
            <person name="Shi W."/>
            <person name="Du L."/>
            <person name="Sun Y."/>
            <person name="Zhan W."/>
            <person name="Jiang J."/>
            <person name="Wang Q."/>
            <person name="Zhang B."/>
            <person name="Ji P."/>
            <person name="Sakyi L.B."/>
            <person name="Cui X."/>
            <person name="Yuan T."/>
            <person name="Jiang B."/>
            <person name="Yang W."/>
            <person name="Lam T.T.-Y."/>
            <person name="Chang Q."/>
            <person name="Ding S."/>
            <person name="Wang X."/>
            <person name="Zhu J."/>
            <person name="Ruan X."/>
            <person name="Zhao L."/>
            <person name="Wei J."/>
            <person name="Que T."/>
            <person name="Du C."/>
            <person name="Cheng J."/>
            <person name="Dai P."/>
            <person name="Han X."/>
            <person name="Huang E."/>
            <person name="Gao Y."/>
            <person name="Liu J."/>
            <person name="Shao H."/>
            <person name="Ye R."/>
            <person name="Li L."/>
            <person name="Wei W."/>
            <person name="Wang X."/>
            <person name="Wang C."/>
            <person name="Huo Q."/>
            <person name="Li W."/>
            <person name="Guo W."/>
            <person name="Chen H."/>
            <person name="Chen S."/>
            <person name="Zhou L."/>
            <person name="Zhou L."/>
            <person name="Ni X."/>
            <person name="Tian J."/>
            <person name="Zhou Y."/>
            <person name="Sheng Y."/>
            <person name="Liu T."/>
            <person name="Pan Y."/>
            <person name="Xia L."/>
            <person name="Li J."/>
            <person name="Zhao F."/>
            <person name="Cao W."/>
        </authorList>
    </citation>
    <scope>NUCLEOTIDE SEQUENCE</scope>
    <source>
        <strain evidence="8">Rsan-2018</strain>
        <tissue evidence="8">Larvae</tissue>
    </source>
</reference>
<dbReference type="GO" id="GO:0005634">
    <property type="term" value="C:nucleus"/>
    <property type="evidence" value="ECO:0007669"/>
    <property type="project" value="UniProtKB-SubCell"/>
</dbReference>
<accession>A0A9D4PC46</accession>
<dbReference type="InterPro" id="IPR050863">
    <property type="entry name" value="CenT-Element_Derived"/>
</dbReference>
<dbReference type="Pfam" id="PF04218">
    <property type="entry name" value="CENP-B_N"/>
    <property type="match status" value="1"/>
</dbReference>
<evidence type="ECO:0000313" key="9">
    <source>
        <dbReference type="Proteomes" id="UP000821837"/>
    </source>
</evidence>
<dbReference type="VEuPathDB" id="VectorBase:RSAN_026126"/>
<evidence type="ECO:0000256" key="1">
    <source>
        <dbReference type="ARBA" id="ARBA00004123"/>
    </source>
</evidence>
<dbReference type="SUPFAM" id="SSF46689">
    <property type="entry name" value="Homeodomain-like"/>
    <property type="match status" value="2"/>
</dbReference>
<dbReference type="InterPro" id="IPR006600">
    <property type="entry name" value="HTH_CenpB_DNA-bd_dom"/>
</dbReference>
<comment type="caution">
    <text evidence="8">The sequence shown here is derived from an EMBL/GenBank/DDBJ whole genome shotgun (WGS) entry which is preliminary data.</text>
</comment>
<protein>
    <recommendedName>
        <fullName evidence="10">Tick transposon</fullName>
    </recommendedName>
</protein>
<feature type="domain" description="HTH psq-type" evidence="6">
    <location>
        <begin position="1"/>
        <end position="56"/>
    </location>
</feature>
<feature type="DNA-binding region" description="H-T-H motif" evidence="4">
    <location>
        <begin position="32"/>
        <end position="52"/>
    </location>
</feature>
<feature type="domain" description="HTH CENPB-type" evidence="7">
    <location>
        <begin position="68"/>
        <end position="139"/>
    </location>
</feature>
<dbReference type="SMART" id="SM00674">
    <property type="entry name" value="CENPB"/>
    <property type="match status" value="1"/>
</dbReference>